<proteinExistence type="predicted"/>
<dbReference type="HOGENOM" id="CLU_1982398_0_0_1"/>
<reference evidence="2" key="2">
    <citation type="submission" date="2015-01" db="EMBL/GenBank/DDBJ databases">
        <title>Evolutionary Origins and Diversification of the Mycorrhizal Mutualists.</title>
        <authorList>
            <consortium name="DOE Joint Genome Institute"/>
            <consortium name="Mycorrhizal Genomics Consortium"/>
            <person name="Kohler A."/>
            <person name="Kuo A."/>
            <person name="Nagy L.G."/>
            <person name="Floudas D."/>
            <person name="Copeland A."/>
            <person name="Barry K.W."/>
            <person name="Cichocki N."/>
            <person name="Veneault-Fourrey C."/>
            <person name="LaButti K."/>
            <person name="Lindquist E.A."/>
            <person name="Lipzen A."/>
            <person name="Lundell T."/>
            <person name="Morin E."/>
            <person name="Murat C."/>
            <person name="Riley R."/>
            <person name="Ohm R."/>
            <person name="Sun H."/>
            <person name="Tunlid A."/>
            <person name="Henrissat B."/>
            <person name="Grigoriev I.V."/>
            <person name="Hibbett D.S."/>
            <person name="Martin F."/>
        </authorList>
    </citation>
    <scope>NUCLEOTIDE SEQUENCE [LARGE SCALE GENOMIC DNA]</scope>
    <source>
        <strain evidence="2">F 1598</strain>
    </source>
</reference>
<dbReference type="AlphaFoldDB" id="A0A0C3G3F7"/>
<evidence type="ECO:0000313" key="2">
    <source>
        <dbReference type="Proteomes" id="UP000054166"/>
    </source>
</evidence>
<evidence type="ECO:0000313" key="1">
    <source>
        <dbReference type="EMBL" id="KIM86434.1"/>
    </source>
</evidence>
<dbReference type="Proteomes" id="UP000054166">
    <property type="component" value="Unassembled WGS sequence"/>
</dbReference>
<dbReference type="OrthoDB" id="2527451at2759"/>
<keyword evidence="2" id="KW-1185">Reference proteome</keyword>
<protein>
    <submittedName>
        <fullName evidence="1">Uncharacterized protein</fullName>
    </submittedName>
</protein>
<sequence>MPHTPFLFTSSFMFVRECGADVDRCSVLFPSFLFYIAMAYGRGVRVCQCHITVTRNITGNIQHRASIFQYVLNIVFSLLSIFPIGTKCHHVLLSPFTFTVGHQAATCPKAGTPTWYLTDVLCTHQH</sequence>
<name>A0A0C3G3F7_PILCF</name>
<reference evidence="1 2" key="1">
    <citation type="submission" date="2014-04" db="EMBL/GenBank/DDBJ databases">
        <authorList>
            <consortium name="DOE Joint Genome Institute"/>
            <person name="Kuo A."/>
            <person name="Tarkka M."/>
            <person name="Buscot F."/>
            <person name="Kohler A."/>
            <person name="Nagy L.G."/>
            <person name="Floudas D."/>
            <person name="Copeland A."/>
            <person name="Barry K.W."/>
            <person name="Cichocki N."/>
            <person name="Veneault-Fourrey C."/>
            <person name="LaButti K."/>
            <person name="Lindquist E.A."/>
            <person name="Lipzen A."/>
            <person name="Lundell T."/>
            <person name="Morin E."/>
            <person name="Murat C."/>
            <person name="Sun H."/>
            <person name="Tunlid A."/>
            <person name="Henrissat B."/>
            <person name="Grigoriev I.V."/>
            <person name="Hibbett D.S."/>
            <person name="Martin F."/>
            <person name="Nordberg H.P."/>
            <person name="Cantor M.N."/>
            <person name="Hua S.X."/>
        </authorList>
    </citation>
    <scope>NUCLEOTIDE SEQUENCE [LARGE SCALE GENOMIC DNA]</scope>
    <source>
        <strain evidence="1 2">F 1598</strain>
    </source>
</reference>
<accession>A0A0C3G3F7</accession>
<dbReference type="EMBL" id="KN832982">
    <property type="protein sequence ID" value="KIM86434.1"/>
    <property type="molecule type" value="Genomic_DNA"/>
</dbReference>
<gene>
    <name evidence="1" type="ORF">PILCRDRAFT_326198</name>
</gene>
<dbReference type="InParanoid" id="A0A0C3G3F7"/>
<organism evidence="1 2">
    <name type="scientific">Piloderma croceum (strain F 1598)</name>
    <dbReference type="NCBI Taxonomy" id="765440"/>
    <lineage>
        <taxon>Eukaryota</taxon>
        <taxon>Fungi</taxon>
        <taxon>Dikarya</taxon>
        <taxon>Basidiomycota</taxon>
        <taxon>Agaricomycotina</taxon>
        <taxon>Agaricomycetes</taxon>
        <taxon>Agaricomycetidae</taxon>
        <taxon>Atheliales</taxon>
        <taxon>Atheliaceae</taxon>
        <taxon>Piloderma</taxon>
    </lineage>
</organism>